<dbReference type="NCBIfam" id="TIGR00431">
    <property type="entry name" value="TruB"/>
    <property type="match status" value="1"/>
</dbReference>
<evidence type="ECO:0000256" key="2">
    <source>
        <dbReference type="ARBA" id="ARBA00005642"/>
    </source>
</evidence>
<dbReference type="KEGG" id="pzi:CWO85_03475"/>
<gene>
    <name evidence="5 7" type="primary">truB</name>
    <name evidence="7" type="ORF">CWO85_03475</name>
</gene>
<dbReference type="Proteomes" id="UP000272462">
    <property type="component" value="Chromosome"/>
</dbReference>
<name>A0A660HNI3_ZIZJU</name>
<dbReference type="InterPro" id="IPR002501">
    <property type="entry name" value="PsdUridine_synth_N"/>
</dbReference>
<dbReference type="PANTHER" id="PTHR13767:SF2">
    <property type="entry name" value="PSEUDOURIDYLATE SYNTHASE TRUB1"/>
    <property type="match status" value="1"/>
</dbReference>
<keyword evidence="4 5" id="KW-0413">Isomerase</keyword>
<dbReference type="Pfam" id="PF01509">
    <property type="entry name" value="TruB_N"/>
    <property type="match status" value="1"/>
</dbReference>
<accession>A0A660HNI3</accession>
<dbReference type="HAMAP" id="MF_01080">
    <property type="entry name" value="TruB_bact"/>
    <property type="match status" value="1"/>
</dbReference>
<dbReference type="GO" id="GO:0031119">
    <property type="term" value="P:tRNA pseudouridine synthesis"/>
    <property type="evidence" value="ECO:0007669"/>
    <property type="project" value="UniProtKB-UniRule"/>
</dbReference>
<evidence type="ECO:0000256" key="1">
    <source>
        <dbReference type="ARBA" id="ARBA00000385"/>
    </source>
</evidence>
<dbReference type="GO" id="GO:1990481">
    <property type="term" value="P:mRNA pseudouridine synthesis"/>
    <property type="evidence" value="ECO:0007669"/>
    <property type="project" value="TreeGrafter"/>
</dbReference>
<evidence type="ECO:0000313" key="8">
    <source>
        <dbReference type="Proteomes" id="UP000272462"/>
    </source>
</evidence>
<dbReference type="GO" id="GO:0160148">
    <property type="term" value="F:tRNA pseudouridine(55) synthase activity"/>
    <property type="evidence" value="ECO:0007669"/>
    <property type="project" value="UniProtKB-EC"/>
</dbReference>
<feature type="domain" description="Pseudouridine synthase II N-terminal" evidence="6">
    <location>
        <begin position="23"/>
        <end position="172"/>
    </location>
</feature>
<dbReference type="AlphaFoldDB" id="A0A660HNI3"/>
<dbReference type="RefSeq" id="WP_121464220.1">
    <property type="nucleotide sequence ID" value="NZ_CP025121.1"/>
</dbReference>
<dbReference type="SUPFAM" id="SSF55120">
    <property type="entry name" value="Pseudouridine synthase"/>
    <property type="match status" value="1"/>
</dbReference>
<sequence>MNGFFLINKEKNMSSHDAIYLIKKKLNLNKIGHTGILDPMAEGLLIVLINKATKLAFLFENLDKTYQGSIIFNKNFDTLDVTGKIIDTKTNILSIEEIEKSFLFFSKKKYLQVPPMYSAIKIKGKKMYNLARKNIQIDIPPRKVNIKNLKITSSFENDSIDFETKVSKGTYIRSLARDIASQMNTYGALKKLTRTKIGLYNLKKAQNINSVDFKNLIDVKILFKKTQKIILNDYLIKLVKNGVLLDERQISTTKSFLVLDKNQNWIAYYEPIQKNKYYPKYFF</sequence>
<dbReference type="CDD" id="cd02573">
    <property type="entry name" value="PseudoU_synth_EcTruB"/>
    <property type="match status" value="1"/>
</dbReference>
<dbReference type="InterPro" id="IPR014780">
    <property type="entry name" value="tRNA_psdUridine_synth_TruB"/>
</dbReference>
<evidence type="ECO:0000256" key="5">
    <source>
        <dbReference type="HAMAP-Rule" id="MF_01080"/>
    </source>
</evidence>
<proteinExistence type="inferred from homology"/>
<evidence type="ECO:0000313" key="7">
    <source>
        <dbReference type="EMBL" id="AYJ01532.1"/>
    </source>
</evidence>
<dbReference type="OrthoDB" id="9802309at2"/>
<feature type="active site" description="Nucleophile" evidence="5">
    <location>
        <position position="38"/>
    </location>
</feature>
<dbReference type="EC" id="5.4.99.25" evidence="5"/>
<evidence type="ECO:0000259" key="6">
    <source>
        <dbReference type="Pfam" id="PF01509"/>
    </source>
</evidence>
<dbReference type="EMBL" id="CP025121">
    <property type="protein sequence ID" value="AYJ01532.1"/>
    <property type="molecule type" value="Genomic_DNA"/>
</dbReference>
<reference evidence="7 8" key="1">
    <citation type="journal article" date="2018" name="BMC Genomics">
        <title>Comparative genome analysis of jujube witches'-broom Phytoplasma, an obligate pathogen that causes jujube witches'-broom disease.</title>
        <authorList>
            <person name="Wang J."/>
            <person name="Song L."/>
            <person name="Jiao Q."/>
            <person name="Yang S."/>
            <person name="Gao R."/>
            <person name="Lu X."/>
            <person name="Zhou G."/>
        </authorList>
    </citation>
    <scope>NUCLEOTIDE SEQUENCE [LARGE SCALE GENOMIC DNA]</scope>
    <source>
        <strain evidence="7">Jwb-nky</strain>
    </source>
</reference>
<comment type="catalytic activity">
    <reaction evidence="1 5">
        <text>uridine(55) in tRNA = pseudouridine(55) in tRNA</text>
        <dbReference type="Rhea" id="RHEA:42532"/>
        <dbReference type="Rhea" id="RHEA-COMP:10101"/>
        <dbReference type="Rhea" id="RHEA-COMP:10102"/>
        <dbReference type="ChEBI" id="CHEBI:65314"/>
        <dbReference type="ChEBI" id="CHEBI:65315"/>
        <dbReference type="EC" id="5.4.99.25"/>
    </reaction>
</comment>
<comment type="similarity">
    <text evidence="2 5">Belongs to the pseudouridine synthase TruB family. Type 1 subfamily.</text>
</comment>
<dbReference type="Gene3D" id="3.30.2350.10">
    <property type="entry name" value="Pseudouridine synthase"/>
    <property type="match status" value="1"/>
</dbReference>
<keyword evidence="3 5" id="KW-0819">tRNA processing</keyword>
<evidence type="ECO:0000256" key="3">
    <source>
        <dbReference type="ARBA" id="ARBA00022694"/>
    </source>
</evidence>
<evidence type="ECO:0000256" key="4">
    <source>
        <dbReference type="ARBA" id="ARBA00023235"/>
    </source>
</evidence>
<dbReference type="GO" id="GO:0003723">
    <property type="term" value="F:RNA binding"/>
    <property type="evidence" value="ECO:0007669"/>
    <property type="project" value="InterPro"/>
</dbReference>
<dbReference type="PANTHER" id="PTHR13767">
    <property type="entry name" value="TRNA-PSEUDOURIDINE SYNTHASE"/>
    <property type="match status" value="1"/>
</dbReference>
<organism evidence="7 8">
    <name type="scientific">Ziziphus jujuba witches'-broom phytoplasma</name>
    <dbReference type="NCBI Taxonomy" id="135727"/>
    <lineage>
        <taxon>Bacteria</taxon>
        <taxon>Bacillati</taxon>
        <taxon>Mycoplasmatota</taxon>
        <taxon>Mollicutes</taxon>
        <taxon>Acholeplasmatales</taxon>
        <taxon>Acholeplasmataceae</taxon>
        <taxon>Candidatus Phytoplasma</taxon>
        <taxon>16SrV (Elm yellows group)</taxon>
    </lineage>
</organism>
<dbReference type="InterPro" id="IPR020103">
    <property type="entry name" value="PsdUridine_synth_cat_dom_sf"/>
</dbReference>
<protein>
    <recommendedName>
        <fullName evidence="5">tRNA pseudouridine synthase B</fullName>
        <ecNumber evidence="5">5.4.99.25</ecNumber>
    </recommendedName>
    <alternativeName>
        <fullName evidence="5">tRNA pseudouridine(55) synthase</fullName>
        <shortName evidence="5">Psi55 synthase</shortName>
    </alternativeName>
    <alternativeName>
        <fullName evidence="5">tRNA pseudouridylate synthase</fullName>
    </alternativeName>
    <alternativeName>
        <fullName evidence="5">tRNA-uridine isomerase</fullName>
    </alternativeName>
</protein>
<comment type="function">
    <text evidence="5">Responsible for synthesis of pseudouridine from uracil-55 in the psi GC loop of transfer RNAs.</text>
</comment>
<keyword evidence="8" id="KW-1185">Reference proteome</keyword>